<dbReference type="Pfam" id="PF04860">
    <property type="entry name" value="Phage_portal"/>
    <property type="match status" value="1"/>
</dbReference>
<dbReference type="InterPro" id="IPR006944">
    <property type="entry name" value="Phage/GTA_portal"/>
</dbReference>
<name>A0A642HTR7_BACFG</name>
<gene>
    <name evidence="2" type="ORF">F2Z89_00590</name>
</gene>
<sequence length="480" mass="54498">MSWFRKKSQSEDEPVQDTSVEVTSDTGKEKEETLTTSNIWVDELFSSPYTCSHNFLTLFGSVPEVSFPIDYIASRIASANFQFKKVKDDSIIWANKSLNQILLRPNCLMTWKQNVYQHFVYKLCLGNSFTRAAMSDSFSNAEKWRYCSNYWELPADCVDVLPVLGNSTPLFGIADQEDIISGYRLNYGIFSTMNIPAYQIWHDRDGLVNYNSGNGFMKSRSRLFSQMKPISNLIAVYEARNVIYVKRGGLGFLINMKQDESGPIAMTENEKKEILQQHYGKYGVGKNQMPYGLSDIPLAFVRTNLTIAELQPFEETLADAISISGAYGIPAVLVPRKDQATFSNQSTAEKGVYSSIIIPLAKQFCSEFTQFLGLESSGYYLDCDFSNVDCLQEGLKESEEVKTNINARCKDQFLSGLITYNDWRAQIGESKFEEPMFDKTLFEMSDQERDIVKQIFSLNTKSEVENGRENQKPSVQDKGK</sequence>
<dbReference type="RefSeq" id="WP_130070760.1">
    <property type="nucleotide sequence ID" value="NZ_CP043610.1"/>
</dbReference>
<proteinExistence type="predicted"/>
<reference evidence="2 3" key="1">
    <citation type="journal article" date="2019" name="Nat. Med.">
        <title>A library of human gut bacterial isolates paired with longitudinal multiomics data enables mechanistic microbiome research.</title>
        <authorList>
            <person name="Poyet M."/>
            <person name="Groussin M."/>
            <person name="Gibbons S.M."/>
            <person name="Avila-Pacheco J."/>
            <person name="Jiang X."/>
            <person name="Kearney S.M."/>
            <person name="Perrotta A.R."/>
            <person name="Berdy B."/>
            <person name="Zhao S."/>
            <person name="Lieberman T.D."/>
            <person name="Swanson P.K."/>
            <person name="Smith M."/>
            <person name="Roesemann S."/>
            <person name="Alexander J.E."/>
            <person name="Rich S.A."/>
            <person name="Livny J."/>
            <person name="Vlamakis H."/>
            <person name="Clish C."/>
            <person name="Bullock K."/>
            <person name="Deik A."/>
            <person name="Scott J."/>
            <person name="Pierce K.A."/>
            <person name="Xavier R.J."/>
            <person name="Alm E.J."/>
        </authorList>
    </citation>
    <scope>NUCLEOTIDE SEQUENCE [LARGE SCALE GENOMIC DNA]</scope>
    <source>
        <strain evidence="2 3">BIOML-A46</strain>
    </source>
</reference>
<organism evidence="2 3">
    <name type="scientific">Bacteroides fragilis</name>
    <dbReference type="NCBI Taxonomy" id="817"/>
    <lineage>
        <taxon>Bacteria</taxon>
        <taxon>Pseudomonadati</taxon>
        <taxon>Bacteroidota</taxon>
        <taxon>Bacteroidia</taxon>
        <taxon>Bacteroidales</taxon>
        <taxon>Bacteroidaceae</taxon>
        <taxon>Bacteroides</taxon>
    </lineage>
</organism>
<feature type="compositionally biased region" description="Polar residues" evidence="1">
    <location>
        <begin position="16"/>
        <end position="25"/>
    </location>
</feature>
<evidence type="ECO:0000313" key="3">
    <source>
        <dbReference type="Proteomes" id="UP000460666"/>
    </source>
</evidence>
<dbReference type="Proteomes" id="UP000460666">
    <property type="component" value="Unassembled WGS sequence"/>
</dbReference>
<feature type="region of interest" description="Disordered" evidence="1">
    <location>
        <begin position="1"/>
        <end position="30"/>
    </location>
</feature>
<comment type="caution">
    <text evidence="2">The sequence shown here is derived from an EMBL/GenBank/DDBJ whole genome shotgun (WGS) entry which is preliminary data.</text>
</comment>
<accession>A0A642HTR7</accession>
<dbReference type="EMBL" id="VWCJ01000001">
    <property type="protein sequence ID" value="KAA5001838.1"/>
    <property type="molecule type" value="Genomic_DNA"/>
</dbReference>
<protein>
    <submittedName>
        <fullName evidence="2">Phage portal protein</fullName>
    </submittedName>
</protein>
<evidence type="ECO:0000313" key="2">
    <source>
        <dbReference type="EMBL" id="KAA5001838.1"/>
    </source>
</evidence>
<dbReference type="AlphaFoldDB" id="A0A642HTR7"/>
<evidence type="ECO:0000256" key="1">
    <source>
        <dbReference type="SAM" id="MobiDB-lite"/>
    </source>
</evidence>